<organism evidence="3 4">
    <name type="scientific">Rhodococcoides kyotonense</name>
    <dbReference type="NCBI Taxonomy" id="398843"/>
    <lineage>
        <taxon>Bacteria</taxon>
        <taxon>Bacillati</taxon>
        <taxon>Actinomycetota</taxon>
        <taxon>Actinomycetes</taxon>
        <taxon>Mycobacteriales</taxon>
        <taxon>Nocardiaceae</taxon>
        <taxon>Rhodococcoides</taxon>
    </lineage>
</organism>
<reference evidence="3 4" key="1">
    <citation type="submission" date="2016-03" db="EMBL/GenBank/DDBJ databases">
        <title>Genome sequence of Rhodococcus kyotonensis KB10.</title>
        <authorList>
            <person name="Jeong H."/>
            <person name="Hong C.E."/>
            <person name="Jo S.H."/>
            <person name="Park J.M."/>
        </authorList>
    </citation>
    <scope>NUCLEOTIDE SEQUENCE [LARGE SCALE GENOMIC DNA]</scope>
    <source>
        <strain evidence="3 4">KB10</strain>
    </source>
</reference>
<name>A0A177Y8P7_9NOCA</name>
<comment type="caution">
    <text evidence="3">The sequence shown here is derived from an EMBL/GenBank/DDBJ whole genome shotgun (WGS) entry which is preliminary data.</text>
</comment>
<feature type="region of interest" description="Disordered" evidence="1">
    <location>
        <begin position="36"/>
        <end position="95"/>
    </location>
</feature>
<dbReference type="EMBL" id="LVHI01000032">
    <property type="protein sequence ID" value="OAK51821.1"/>
    <property type="molecule type" value="Genomic_DNA"/>
</dbReference>
<evidence type="ECO:0000256" key="1">
    <source>
        <dbReference type="SAM" id="MobiDB-lite"/>
    </source>
</evidence>
<dbReference type="InterPro" id="IPR002918">
    <property type="entry name" value="Lipase_EstA/Esterase_EstB"/>
</dbReference>
<dbReference type="GO" id="GO:0016042">
    <property type="term" value="P:lipid catabolic process"/>
    <property type="evidence" value="ECO:0007669"/>
    <property type="project" value="InterPro"/>
</dbReference>
<keyword evidence="4" id="KW-1185">Reference proteome</keyword>
<dbReference type="Proteomes" id="UP000077519">
    <property type="component" value="Unassembled WGS sequence"/>
</dbReference>
<evidence type="ECO:0000256" key="2">
    <source>
        <dbReference type="SAM" id="SignalP"/>
    </source>
</evidence>
<evidence type="ECO:0000313" key="3">
    <source>
        <dbReference type="EMBL" id="OAK51821.1"/>
    </source>
</evidence>
<sequence length="395" mass="40817">MSIRRVRAGNMSRTTASVAALSAAIMCAGMSVASAQPAEEPAPPAVVTEDGTEVVPPEGSEEERPKAEEQGIERPDISEVPSEARSTYDPESETVGYGPVQKNFIAGFLYNIVHPDVAPQGANDWNCKPTEAHPNPVVLLHGTWENAYNNFARLSPALKEAGHCVFALNYGDTDSSGLGHVKSIRGTGPVAESAKEIATYVDAVLARTGADKVDIVGHSQGGLVTRQYLRFEGGANPADPSQNKVGTVVSVAGSNHGTTLVGIGSLGRTINNLGLNVLGLVGAIAGPAASDQVIDSPLVKALDAGGDTEPGIDYTVIGTRFDEVVTPYKTTFLTAGEGATVNNVLLQDGCGVDFSDHLSISVSPRAIGIIKNALDPEGTPASAIPCVWNGPVTGG</sequence>
<accession>A0A177Y8P7</accession>
<dbReference type="AlphaFoldDB" id="A0A177Y8P7"/>
<dbReference type="PANTHER" id="PTHR32015">
    <property type="entry name" value="FASTING INDUCED LIPASE"/>
    <property type="match status" value="1"/>
</dbReference>
<gene>
    <name evidence="3" type="ORF">A3K89_08995</name>
</gene>
<dbReference type="Gene3D" id="3.40.50.1820">
    <property type="entry name" value="alpha/beta hydrolase"/>
    <property type="match status" value="1"/>
</dbReference>
<protein>
    <submittedName>
        <fullName evidence="3">Lipase</fullName>
    </submittedName>
</protein>
<dbReference type="SUPFAM" id="SSF53474">
    <property type="entry name" value="alpha/beta-Hydrolases"/>
    <property type="match status" value="1"/>
</dbReference>
<evidence type="ECO:0000313" key="4">
    <source>
        <dbReference type="Proteomes" id="UP000077519"/>
    </source>
</evidence>
<dbReference type="PANTHER" id="PTHR32015:SF1">
    <property type="entry name" value="LIPASE"/>
    <property type="match status" value="1"/>
</dbReference>
<feature type="compositionally biased region" description="Basic and acidic residues" evidence="1">
    <location>
        <begin position="62"/>
        <end position="77"/>
    </location>
</feature>
<proteinExistence type="predicted"/>
<feature type="signal peptide" evidence="2">
    <location>
        <begin position="1"/>
        <end position="35"/>
    </location>
</feature>
<dbReference type="GO" id="GO:0016298">
    <property type="term" value="F:lipase activity"/>
    <property type="evidence" value="ECO:0007669"/>
    <property type="project" value="TreeGrafter"/>
</dbReference>
<dbReference type="Pfam" id="PF01674">
    <property type="entry name" value="Lipase_2"/>
    <property type="match status" value="1"/>
</dbReference>
<dbReference type="InterPro" id="IPR029058">
    <property type="entry name" value="AB_hydrolase_fold"/>
</dbReference>
<feature type="chain" id="PRO_5008079621" evidence="2">
    <location>
        <begin position="36"/>
        <end position="395"/>
    </location>
</feature>
<keyword evidence="2" id="KW-0732">Signal</keyword>